<evidence type="ECO:0000256" key="4">
    <source>
        <dbReference type="ARBA" id="ARBA00023015"/>
    </source>
</evidence>
<accession>J7S694</accession>
<comment type="subunit">
    <text evidence="9">Component of the Mediator complex.</text>
</comment>
<dbReference type="RefSeq" id="XP_022464515.1">
    <property type="nucleotide sequence ID" value="XM_022607972.1"/>
</dbReference>
<reference evidence="11" key="2">
    <citation type="submission" date="2012-08" db="EMBL/GenBank/DDBJ databases">
        <title>Genome sequence of Kazachstania naganishii.</title>
        <authorList>
            <person name="Gordon J.L."/>
            <person name="Armisen D."/>
            <person name="Proux-Wera E."/>
            <person name="OhEigeartaigh S.S."/>
            <person name="Byrne K.P."/>
            <person name="Wolfe K.H."/>
        </authorList>
    </citation>
    <scope>NUCLEOTIDE SEQUENCE [LARGE SCALE GENOMIC DNA]</scope>
    <source>
        <strain evidence="11">ATCC MYA-139 / BCRC 22969 / CBS 8797 / CCRC 22969 / KCTC 17520 / NBRC 10181 / NCYC 3082</strain>
    </source>
</reference>
<comment type="similarity">
    <text evidence="2 9">Belongs to the Mediator complex subunit 10 family.</text>
</comment>
<dbReference type="EMBL" id="HE978317">
    <property type="protein sequence ID" value="CCK70269.1"/>
    <property type="molecule type" value="Genomic_DNA"/>
</dbReference>
<dbReference type="InterPro" id="IPR019145">
    <property type="entry name" value="Mediator_Med10"/>
</dbReference>
<keyword evidence="7 9" id="KW-0539">Nucleus</keyword>
<keyword evidence="5 9" id="KW-0010">Activator</keyword>
<dbReference type="GO" id="GO:0016592">
    <property type="term" value="C:mediator complex"/>
    <property type="evidence" value="ECO:0007669"/>
    <property type="project" value="InterPro"/>
</dbReference>
<evidence type="ECO:0000256" key="9">
    <source>
        <dbReference type="RuleBase" id="RU364146"/>
    </source>
</evidence>
<protein>
    <recommendedName>
        <fullName evidence="3 9">Mediator of RNA polymerase II transcription subunit 10</fullName>
    </recommendedName>
    <alternativeName>
        <fullName evidence="8 9">Mediator complex subunit 10</fullName>
    </alternativeName>
</protein>
<dbReference type="Proteomes" id="UP000006310">
    <property type="component" value="Chromosome 4"/>
</dbReference>
<dbReference type="GO" id="GO:0003712">
    <property type="term" value="F:transcription coregulator activity"/>
    <property type="evidence" value="ECO:0007669"/>
    <property type="project" value="InterPro"/>
</dbReference>
<dbReference type="OMA" id="QYQRAKM"/>
<evidence type="ECO:0000256" key="3">
    <source>
        <dbReference type="ARBA" id="ARBA00019617"/>
    </source>
</evidence>
<organism evidence="10 11">
    <name type="scientific">Huiozyma naganishii (strain ATCC MYA-139 / BCRC 22969 / CBS 8797 / KCTC 17520 / NBRC 10181 / NCYC 3082 / Yp74L-3)</name>
    <name type="common">Yeast</name>
    <name type="synonym">Kazachstania naganishii</name>
    <dbReference type="NCBI Taxonomy" id="1071383"/>
    <lineage>
        <taxon>Eukaryota</taxon>
        <taxon>Fungi</taxon>
        <taxon>Dikarya</taxon>
        <taxon>Ascomycota</taxon>
        <taxon>Saccharomycotina</taxon>
        <taxon>Saccharomycetes</taxon>
        <taxon>Saccharomycetales</taxon>
        <taxon>Saccharomycetaceae</taxon>
        <taxon>Huiozyma</taxon>
    </lineage>
</organism>
<dbReference type="PANTHER" id="PTHR13345">
    <property type="entry name" value="MEDIATOR OF RNA POLYMERASE II TRANSCRIPTION SUBUNIT 10"/>
    <property type="match status" value="1"/>
</dbReference>
<dbReference type="eggNOG" id="KOG3046">
    <property type="taxonomic scope" value="Eukaryota"/>
</dbReference>
<dbReference type="AlphaFoldDB" id="J7S694"/>
<proteinExistence type="inferred from homology"/>
<evidence type="ECO:0000256" key="8">
    <source>
        <dbReference type="ARBA" id="ARBA00032004"/>
    </source>
</evidence>
<evidence type="ECO:0000256" key="7">
    <source>
        <dbReference type="ARBA" id="ARBA00023242"/>
    </source>
</evidence>
<dbReference type="OrthoDB" id="337270at2759"/>
<comment type="function">
    <text evidence="9">Component of the Mediator complex, a coactivator involved in the regulated transcription of nearly all RNA polymerase II-dependent genes. Mediator functions as a bridge to convey information from gene-specific regulatory proteins to the basal RNA polymerase II transcription machinery. Mediator is recruited to promoters by direct interactions with regulatory proteins and serves as a scaffold for the assembly of a functional preinitiation complex with RNA polymerase II and the general transcription factors.</text>
</comment>
<dbReference type="KEGG" id="kng:KNAG_0D05310"/>
<comment type="subcellular location">
    <subcellularLocation>
        <location evidence="1 9">Nucleus</location>
    </subcellularLocation>
</comment>
<dbReference type="GO" id="GO:0032968">
    <property type="term" value="P:positive regulation of transcription elongation by RNA polymerase II"/>
    <property type="evidence" value="ECO:0007669"/>
    <property type="project" value="EnsemblFungi"/>
</dbReference>
<dbReference type="GO" id="GO:0000122">
    <property type="term" value="P:negative regulation of transcription by RNA polymerase II"/>
    <property type="evidence" value="ECO:0007669"/>
    <property type="project" value="EnsemblFungi"/>
</dbReference>
<dbReference type="GO" id="GO:0060261">
    <property type="term" value="P:positive regulation of transcription initiation by RNA polymerase II"/>
    <property type="evidence" value="ECO:0007669"/>
    <property type="project" value="EnsemblFungi"/>
</dbReference>
<evidence type="ECO:0000313" key="10">
    <source>
        <dbReference type="EMBL" id="CCK70269.1"/>
    </source>
</evidence>
<keyword evidence="11" id="KW-1185">Reference proteome</keyword>
<dbReference type="GO" id="GO:0051123">
    <property type="term" value="P:RNA polymerase II preinitiation complex assembly"/>
    <property type="evidence" value="ECO:0007669"/>
    <property type="project" value="EnsemblFungi"/>
</dbReference>
<evidence type="ECO:0000256" key="2">
    <source>
        <dbReference type="ARBA" id="ARBA00005389"/>
    </source>
</evidence>
<keyword evidence="6 9" id="KW-0804">Transcription</keyword>
<name>J7S694_HUIN7</name>
<dbReference type="STRING" id="1071383.J7S694"/>
<reference evidence="10 11" key="1">
    <citation type="journal article" date="2011" name="Proc. Natl. Acad. Sci. U.S.A.">
        <title>Evolutionary erosion of yeast sex chromosomes by mating-type switching accidents.</title>
        <authorList>
            <person name="Gordon J.L."/>
            <person name="Armisen D."/>
            <person name="Proux-Wera E."/>
            <person name="Oheigeartaigh S.S."/>
            <person name="Byrne K.P."/>
            <person name="Wolfe K.H."/>
        </authorList>
    </citation>
    <scope>NUCLEOTIDE SEQUENCE [LARGE SCALE GENOMIC DNA]</scope>
    <source>
        <strain evidence="11">ATCC MYA-139 / BCRC 22969 / CBS 8797 / CCRC 22969 / KCTC 17520 / NBRC 10181 / NCYC 3082</strain>
    </source>
</reference>
<gene>
    <name evidence="10" type="primary">KNAG0D05310</name>
    <name evidence="9" type="synonym">MED10</name>
    <name evidence="10" type="ordered locus">KNAG_0D05310</name>
</gene>
<evidence type="ECO:0000256" key="5">
    <source>
        <dbReference type="ARBA" id="ARBA00023159"/>
    </source>
</evidence>
<evidence type="ECO:0000256" key="6">
    <source>
        <dbReference type="ARBA" id="ARBA00023163"/>
    </source>
</evidence>
<dbReference type="Pfam" id="PF09748">
    <property type="entry name" value="Med10"/>
    <property type="match status" value="1"/>
</dbReference>
<evidence type="ECO:0000256" key="1">
    <source>
        <dbReference type="ARBA" id="ARBA00004123"/>
    </source>
</evidence>
<dbReference type="PANTHER" id="PTHR13345:SF13">
    <property type="entry name" value="MEDIATOR OF RNA POLYMERASE II TRANSCRIPTION SUBUNIT 10"/>
    <property type="match status" value="1"/>
</dbReference>
<keyword evidence="4 9" id="KW-0805">Transcription regulation</keyword>
<sequence>MSSATATADGELAQLEAEVAAVVESFIQLGVSVHDYPGTTEATQGMVTNLRRNVDRVRRLNEQANTPGSVLHKVQVPLEVVQYIEDGRNPDVYTREFVEAIPRANQYQRGKMLAVAHLRDSLSEKIAQEFPQLSDSVADVVRRTTVPGRTPSKSSD</sequence>
<dbReference type="HOGENOM" id="CLU_096169_1_0_1"/>
<evidence type="ECO:0000313" key="11">
    <source>
        <dbReference type="Proteomes" id="UP000006310"/>
    </source>
</evidence>
<dbReference type="GeneID" id="34525958"/>
<dbReference type="GO" id="GO:0070847">
    <property type="term" value="C:core mediator complex"/>
    <property type="evidence" value="ECO:0007669"/>
    <property type="project" value="EnsemblFungi"/>
</dbReference>